<feature type="domain" description="CWH43-like N-terminal" evidence="2">
    <location>
        <begin position="1"/>
        <end position="58"/>
    </location>
</feature>
<accession>A0A0N4XB10</accession>
<sequence length="110" mass="12734">LKITFAGLYLLSAPILVGAFLLYWKQCITWAYDVFAICEYCGVFLNICFHGCAFFDIRYKVCFRQTKIDHVLLRKWSGKLVTTNSPAKSWLRSLLVFQTVKQKSNILRTA</sequence>
<keyword evidence="1" id="KW-1133">Transmembrane helix</keyword>
<proteinExistence type="predicted"/>
<keyword evidence="1" id="KW-0472">Membrane</keyword>
<dbReference type="InterPro" id="IPR019402">
    <property type="entry name" value="CWH43_N"/>
</dbReference>
<name>A0A0N4XB10_HAEPC</name>
<dbReference type="WBParaSite" id="HPLM_0002155501-mRNA-1">
    <property type="protein sequence ID" value="HPLM_0002155501-mRNA-1"/>
    <property type="gene ID" value="HPLM_0002155501"/>
</dbReference>
<keyword evidence="1" id="KW-0812">Transmembrane</keyword>
<feature type="transmembrane region" description="Helical" evidence="1">
    <location>
        <begin position="30"/>
        <end position="55"/>
    </location>
</feature>
<evidence type="ECO:0000259" key="2">
    <source>
        <dbReference type="Pfam" id="PF10277"/>
    </source>
</evidence>
<organism evidence="3">
    <name type="scientific">Haemonchus placei</name>
    <name type="common">Barber's pole worm</name>
    <dbReference type="NCBI Taxonomy" id="6290"/>
    <lineage>
        <taxon>Eukaryota</taxon>
        <taxon>Metazoa</taxon>
        <taxon>Ecdysozoa</taxon>
        <taxon>Nematoda</taxon>
        <taxon>Chromadorea</taxon>
        <taxon>Rhabditida</taxon>
        <taxon>Rhabditina</taxon>
        <taxon>Rhabditomorpha</taxon>
        <taxon>Strongyloidea</taxon>
        <taxon>Trichostrongylidae</taxon>
        <taxon>Haemonchus</taxon>
    </lineage>
</organism>
<dbReference type="Pfam" id="PF10277">
    <property type="entry name" value="Frag1"/>
    <property type="match status" value="1"/>
</dbReference>
<dbReference type="AlphaFoldDB" id="A0A0N4XB10"/>
<feature type="transmembrane region" description="Helical" evidence="1">
    <location>
        <begin position="7"/>
        <end position="24"/>
    </location>
</feature>
<reference evidence="3" key="1">
    <citation type="submission" date="2017-02" db="UniProtKB">
        <authorList>
            <consortium name="WormBaseParasite"/>
        </authorList>
    </citation>
    <scope>IDENTIFICATION</scope>
</reference>
<evidence type="ECO:0000256" key="1">
    <source>
        <dbReference type="SAM" id="Phobius"/>
    </source>
</evidence>
<evidence type="ECO:0000313" key="3">
    <source>
        <dbReference type="WBParaSite" id="HPLM_0002155501-mRNA-1"/>
    </source>
</evidence>
<protein>
    <submittedName>
        <fullName evidence="3">G protein-coupled receptor</fullName>
    </submittedName>
</protein>